<keyword evidence="1" id="KW-0732">Signal</keyword>
<organism evidence="2 3">
    <name type="scientific">Saccharothrix syringae</name>
    <name type="common">Nocardiopsis syringae</name>
    <dbReference type="NCBI Taxonomy" id="103733"/>
    <lineage>
        <taxon>Bacteria</taxon>
        <taxon>Bacillati</taxon>
        <taxon>Actinomycetota</taxon>
        <taxon>Actinomycetes</taxon>
        <taxon>Pseudonocardiales</taxon>
        <taxon>Pseudonocardiaceae</taxon>
        <taxon>Saccharothrix</taxon>
    </lineage>
</organism>
<accession>A0A5Q0H362</accession>
<feature type="chain" id="PRO_5025035032" description="Secreted protein" evidence="1">
    <location>
        <begin position="30"/>
        <end position="188"/>
    </location>
</feature>
<evidence type="ECO:0000256" key="1">
    <source>
        <dbReference type="SAM" id="SignalP"/>
    </source>
</evidence>
<evidence type="ECO:0000313" key="2">
    <source>
        <dbReference type="EMBL" id="QFZ20355.1"/>
    </source>
</evidence>
<proteinExistence type="predicted"/>
<name>A0A5Q0H362_SACSY</name>
<protein>
    <recommendedName>
        <fullName evidence="4">Secreted protein</fullName>
    </recommendedName>
</protein>
<dbReference type="RefSeq" id="WP_153278383.1">
    <property type="nucleotide sequence ID" value="NZ_CP034550.1"/>
</dbReference>
<dbReference type="KEGG" id="ssyi:EKG83_25665"/>
<dbReference type="AlphaFoldDB" id="A0A5Q0H362"/>
<dbReference type="OrthoDB" id="3541237at2"/>
<sequence length="188" mass="20210">MRSKLVGAAVAALLGSALVSAMAPAPAVAAEGDFVAQAQAAGLPADRARALQDKVDGYLAKLGDEAHQVAPNRIEWPGAVLNVTVPGESRPRALVASAPIPECEGGANYKWFCAYQYEYFGGDHVGMYTCNVWKVIPWSTTGSWENNQTRGTRPLLEFLNKDTWLMPAAYAVQRTGVGWAPVYRIDPC</sequence>
<dbReference type="EMBL" id="CP034550">
    <property type="protein sequence ID" value="QFZ20355.1"/>
    <property type="molecule type" value="Genomic_DNA"/>
</dbReference>
<feature type="signal peptide" evidence="1">
    <location>
        <begin position="1"/>
        <end position="29"/>
    </location>
</feature>
<keyword evidence="3" id="KW-1185">Reference proteome</keyword>
<evidence type="ECO:0008006" key="4">
    <source>
        <dbReference type="Google" id="ProtNLM"/>
    </source>
</evidence>
<dbReference type="Proteomes" id="UP000325787">
    <property type="component" value="Chromosome"/>
</dbReference>
<evidence type="ECO:0000313" key="3">
    <source>
        <dbReference type="Proteomes" id="UP000325787"/>
    </source>
</evidence>
<gene>
    <name evidence="2" type="ORF">EKG83_25665</name>
</gene>
<reference evidence="3" key="1">
    <citation type="journal article" date="2021" name="Curr. Microbiol.">
        <title>Complete genome of nocamycin-producing strain Saccharothrix syringae NRRL B-16468 reveals the biosynthetic potential for secondary metabolites.</title>
        <authorList>
            <person name="Mo X."/>
            <person name="Yang S."/>
        </authorList>
    </citation>
    <scope>NUCLEOTIDE SEQUENCE [LARGE SCALE GENOMIC DNA]</scope>
    <source>
        <strain evidence="3">ATCC 51364 / DSM 43886 / JCM 6844 / KCTC 9398 / NBRC 14523 / NRRL B-16468 / INA 2240</strain>
    </source>
</reference>